<evidence type="ECO:0000313" key="1">
    <source>
        <dbReference type="EMBL" id="CDL86286.1"/>
    </source>
</evidence>
<dbReference type="AlphaFoldDB" id="W1J8T6"/>
<dbReference type="EMBL" id="CBXE010000218">
    <property type="protein sequence ID" value="CDL86286.1"/>
    <property type="molecule type" value="Genomic_DNA"/>
</dbReference>
<evidence type="ECO:0000313" key="2">
    <source>
        <dbReference type="Proteomes" id="UP000019197"/>
    </source>
</evidence>
<organism evidence="1 2">
    <name type="scientific">Xenorhabdus cabanillasii JM26</name>
    <dbReference type="NCBI Taxonomy" id="1427517"/>
    <lineage>
        <taxon>Bacteria</taxon>
        <taxon>Pseudomonadati</taxon>
        <taxon>Pseudomonadota</taxon>
        <taxon>Gammaproteobacteria</taxon>
        <taxon>Enterobacterales</taxon>
        <taxon>Morganellaceae</taxon>
        <taxon>Xenorhabdus</taxon>
    </lineage>
</organism>
<dbReference type="Proteomes" id="UP000019197">
    <property type="component" value="Unassembled WGS sequence"/>
</dbReference>
<proteinExistence type="predicted"/>
<accession>W1J8T6</accession>
<gene>
    <name evidence="1" type="ORF">XCR1_2950003</name>
</gene>
<comment type="caution">
    <text evidence="1">The sequence shown here is derived from an EMBL/GenBank/DDBJ whole genome shotgun (WGS) entry which is preliminary data.</text>
</comment>
<name>W1J8T6_9GAMM</name>
<protein>
    <submittedName>
        <fullName evidence="1">Uncharacterized protein</fullName>
    </submittedName>
</protein>
<sequence length="58" mass="6218">MTDPKTGSQIPSSLLGHEGFFGVTDDIPYPKDVQTPALPCGYHRSVCSQVSGLRTEPV</sequence>
<reference evidence="1 2" key="1">
    <citation type="submission" date="2013-11" db="EMBL/GenBank/DDBJ databases">
        <title>Draft genome sequence and annotation of the entomopathogenic bacterium, Xenorhabdus cabanillasi strain JM26.</title>
        <authorList>
            <person name="Gualtieri M."/>
            <person name="Ogier J.C."/>
            <person name="Pages S."/>
            <person name="Givaudan A."/>
            <person name="Gaudriault S."/>
        </authorList>
    </citation>
    <scope>NUCLEOTIDE SEQUENCE [LARGE SCALE GENOMIC DNA]</scope>
    <source>
        <strain evidence="1 2">JM26</strain>
    </source>
</reference>